<gene>
    <name evidence="1" type="ORF">GMARGA_LOCUS42412</name>
</gene>
<keyword evidence="2" id="KW-1185">Reference proteome</keyword>
<name>A0ABN7XE99_GIGMA</name>
<dbReference type="Gene3D" id="3.60.130.30">
    <property type="match status" value="1"/>
</dbReference>
<proteinExistence type="predicted"/>
<protein>
    <submittedName>
        <fullName evidence="1">38687_t:CDS:1</fullName>
    </submittedName>
</protein>
<comment type="caution">
    <text evidence="1">The sequence shown here is derived from an EMBL/GenBank/DDBJ whole genome shotgun (WGS) entry which is preliminary data.</text>
</comment>
<evidence type="ECO:0000313" key="2">
    <source>
        <dbReference type="Proteomes" id="UP000789901"/>
    </source>
</evidence>
<sequence length="166" mass="18837">FADWSCFAVGPKFGKQFHHHCCRLWSKVNHMYQYIEAQDNHNIQEALLRHLDDKLCIADETTKLVASGINLKGYRHIFKSQCFLNISGETIDHQNSLCIVCPLGKFEGDELVFLELKVVVHAKQEQAIAFCSNFLVHGNLPITTGLDWGSNNEEAESSQIYTSPKL</sequence>
<evidence type="ECO:0000313" key="1">
    <source>
        <dbReference type="EMBL" id="CAG8853591.1"/>
    </source>
</evidence>
<feature type="non-terminal residue" evidence="1">
    <location>
        <position position="166"/>
    </location>
</feature>
<dbReference type="EMBL" id="CAJVQB010126484">
    <property type="protein sequence ID" value="CAG8853591.1"/>
    <property type="molecule type" value="Genomic_DNA"/>
</dbReference>
<accession>A0ABN7XE99</accession>
<organism evidence="1 2">
    <name type="scientific">Gigaspora margarita</name>
    <dbReference type="NCBI Taxonomy" id="4874"/>
    <lineage>
        <taxon>Eukaryota</taxon>
        <taxon>Fungi</taxon>
        <taxon>Fungi incertae sedis</taxon>
        <taxon>Mucoromycota</taxon>
        <taxon>Glomeromycotina</taxon>
        <taxon>Glomeromycetes</taxon>
        <taxon>Diversisporales</taxon>
        <taxon>Gigasporaceae</taxon>
        <taxon>Gigaspora</taxon>
    </lineage>
</organism>
<reference evidence="1 2" key="1">
    <citation type="submission" date="2021-06" db="EMBL/GenBank/DDBJ databases">
        <authorList>
            <person name="Kallberg Y."/>
            <person name="Tangrot J."/>
            <person name="Rosling A."/>
        </authorList>
    </citation>
    <scope>NUCLEOTIDE SEQUENCE [LARGE SCALE GENOMIC DNA]</scope>
    <source>
        <strain evidence="1 2">120-4 pot B 10/14</strain>
    </source>
</reference>
<feature type="non-terminal residue" evidence="1">
    <location>
        <position position="1"/>
    </location>
</feature>
<dbReference type="Proteomes" id="UP000789901">
    <property type="component" value="Unassembled WGS sequence"/>
</dbReference>